<comment type="caution">
    <text evidence="2">The sequence shown here is derived from an EMBL/GenBank/DDBJ whole genome shotgun (WGS) entry which is preliminary data.</text>
</comment>
<accession>A0A8J3ZH72</accession>
<protein>
    <recommendedName>
        <fullName evidence="4">DUF3592 domain-containing protein</fullName>
    </recommendedName>
</protein>
<evidence type="ECO:0000256" key="1">
    <source>
        <dbReference type="SAM" id="Phobius"/>
    </source>
</evidence>
<evidence type="ECO:0008006" key="4">
    <source>
        <dbReference type="Google" id="ProtNLM"/>
    </source>
</evidence>
<dbReference type="RefSeq" id="WP_204011905.1">
    <property type="nucleotide sequence ID" value="NZ_BOPG01000107.1"/>
</dbReference>
<dbReference type="EMBL" id="BOPG01000107">
    <property type="protein sequence ID" value="GIJ64067.1"/>
    <property type="molecule type" value="Genomic_DNA"/>
</dbReference>
<proteinExistence type="predicted"/>
<evidence type="ECO:0000313" key="3">
    <source>
        <dbReference type="Proteomes" id="UP000612585"/>
    </source>
</evidence>
<name>A0A8J3ZH72_9ACTN</name>
<keyword evidence="1" id="KW-0812">Transmembrane</keyword>
<dbReference type="Proteomes" id="UP000612585">
    <property type="component" value="Unassembled WGS sequence"/>
</dbReference>
<sequence>MFRDIEENEGFYGWLAFLGTVLGPVFLFLGVLATTDEVRTYNSYGGSNGVRVSATVVFVDPGVKSNKRVPVLVEYPGPDGDVIRAAVVVWDRRPDVGSRLPVVYSRQHPSEPIIAARVDGPLGTQNMPIAILLLVGGTAGVSLGTGSTVALLRLWRRRRRAFAWTPPTNRAPPQNSQW</sequence>
<gene>
    <name evidence="2" type="ORF">Vau01_115830</name>
</gene>
<organism evidence="2 3">
    <name type="scientific">Virgisporangium aurantiacum</name>
    <dbReference type="NCBI Taxonomy" id="175570"/>
    <lineage>
        <taxon>Bacteria</taxon>
        <taxon>Bacillati</taxon>
        <taxon>Actinomycetota</taxon>
        <taxon>Actinomycetes</taxon>
        <taxon>Micromonosporales</taxon>
        <taxon>Micromonosporaceae</taxon>
        <taxon>Virgisporangium</taxon>
    </lineage>
</organism>
<feature type="transmembrane region" description="Helical" evidence="1">
    <location>
        <begin position="12"/>
        <end position="33"/>
    </location>
</feature>
<keyword evidence="1" id="KW-1133">Transmembrane helix</keyword>
<evidence type="ECO:0000313" key="2">
    <source>
        <dbReference type="EMBL" id="GIJ64067.1"/>
    </source>
</evidence>
<dbReference type="AlphaFoldDB" id="A0A8J3ZH72"/>
<reference evidence="2" key="1">
    <citation type="submission" date="2021-01" db="EMBL/GenBank/DDBJ databases">
        <title>Whole genome shotgun sequence of Virgisporangium aurantiacum NBRC 16421.</title>
        <authorList>
            <person name="Komaki H."/>
            <person name="Tamura T."/>
        </authorList>
    </citation>
    <scope>NUCLEOTIDE SEQUENCE</scope>
    <source>
        <strain evidence="2">NBRC 16421</strain>
    </source>
</reference>
<keyword evidence="1" id="KW-0472">Membrane</keyword>
<feature type="transmembrane region" description="Helical" evidence="1">
    <location>
        <begin position="129"/>
        <end position="152"/>
    </location>
</feature>
<keyword evidence="3" id="KW-1185">Reference proteome</keyword>